<dbReference type="AlphaFoldDB" id="A0A6A1VMS4"/>
<dbReference type="Proteomes" id="UP000516437">
    <property type="component" value="Chromosome 5"/>
</dbReference>
<keyword evidence="1" id="KW-1133">Transmembrane helix</keyword>
<sequence>MTRDEQQWVEILSRLVIVKHEVAFVDFEEMKYMGMSIGDIMDDQGWIGYLKGDGIASVDMGWIRYLKRDNIAFVDLVQEFYVALLDVEDIEAMLWTVIVHGVAFQLSPNILAAFMGLQGLIGTYPTVEMGNMSDDEDIFHTFISQDVVLVEPFIRQKFMLLFWHILHLIFAYDIESRAHTAKCSILRGELILSVARGCVVDLPFFSIVWVAWIVRMRKGRRLSVPSVEPLRAVMRFSAGSKWRSPLSVHIRSNLPRPMLG</sequence>
<feature type="transmembrane region" description="Helical" evidence="1">
    <location>
        <begin position="194"/>
        <end position="214"/>
    </location>
</feature>
<gene>
    <name evidence="2" type="ORF">CJ030_MR5G019249</name>
</gene>
<proteinExistence type="predicted"/>
<keyword evidence="1" id="KW-0812">Transmembrane</keyword>
<evidence type="ECO:0000313" key="2">
    <source>
        <dbReference type="EMBL" id="KAB1213078.1"/>
    </source>
</evidence>
<evidence type="ECO:0000256" key="1">
    <source>
        <dbReference type="SAM" id="Phobius"/>
    </source>
</evidence>
<dbReference type="EMBL" id="RXIC02000023">
    <property type="protein sequence ID" value="KAB1213078.1"/>
    <property type="molecule type" value="Genomic_DNA"/>
</dbReference>
<comment type="caution">
    <text evidence="2">The sequence shown here is derived from an EMBL/GenBank/DDBJ whole genome shotgun (WGS) entry which is preliminary data.</text>
</comment>
<name>A0A6A1VMS4_9ROSI</name>
<keyword evidence="1" id="KW-0472">Membrane</keyword>
<organism evidence="2 3">
    <name type="scientific">Morella rubra</name>
    <name type="common">Chinese bayberry</name>
    <dbReference type="NCBI Taxonomy" id="262757"/>
    <lineage>
        <taxon>Eukaryota</taxon>
        <taxon>Viridiplantae</taxon>
        <taxon>Streptophyta</taxon>
        <taxon>Embryophyta</taxon>
        <taxon>Tracheophyta</taxon>
        <taxon>Spermatophyta</taxon>
        <taxon>Magnoliopsida</taxon>
        <taxon>eudicotyledons</taxon>
        <taxon>Gunneridae</taxon>
        <taxon>Pentapetalae</taxon>
        <taxon>rosids</taxon>
        <taxon>fabids</taxon>
        <taxon>Fagales</taxon>
        <taxon>Myricaceae</taxon>
        <taxon>Morella</taxon>
    </lineage>
</organism>
<keyword evidence="3" id="KW-1185">Reference proteome</keyword>
<accession>A0A6A1VMS4</accession>
<evidence type="ECO:0000313" key="3">
    <source>
        <dbReference type="Proteomes" id="UP000516437"/>
    </source>
</evidence>
<reference evidence="2 3" key="1">
    <citation type="journal article" date="2019" name="Plant Biotechnol. J.">
        <title>The red bayberry genome and genetic basis of sex determination.</title>
        <authorList>
            <person name="Jia H.M."/>
            <person name="Jia H.J."/>
            <person name="Cai Q.L."/>
            <person name="Wang Y."/>
            <person name="Zhao H.B."/>
            <person name="Yang W.F."/>
            <person name="Wang G.Y."/>
            <person name="Li Y.H."/>
            <person name="Zhan D.L."/>
            <person name="Shen Y.T."/>
            <person name="Niu Q.F."/>
            <person name="Chang L."/>
            <person name="Qiu J."/>
            <person name="Zhao L."/>
            <person name="Xie H.B."/>
            <person name="Fu W.Y."/>
            <person name="Jin J."/>
            <person name="Li X.W."/>
            <person name="Jiao Y."/>
            <person name="Zhou C.C."/>
            <person name="Tu T."/>
            <person name="Chai C.Y."/>
            <person name="Gao J.L."/>
            <person name="Fan L.J."/>
            <person name="van de Weg E."/>
            <person name="Wang J.Y."/>
            <person name="Gao Z.S."/>
        </authorList>
    </citation>
    <scope>NUCLEOTIDE SEQUENCE [LARGE SCALE GENOMIC DNA]</scope>
    <source>
        <tissue evidence="2">Leaves</tissue>
    </source>
</reference>
<protein>
    <submittedName>
        <fullName evidence="2">Uncharacterized protein</fullName>
    </submittedName>
</protein>